<gene>
    <name evidence="1" type="ORF">SAMN05443144_102153</name>
</gene>
<dbReference type="SUPFAM" id="SSF54913">
    <property type="entry name" value="GlnB-like"/>
    <property type="match status" value="1"/>
</dbReference>
<dbReference type="InterPro" id="IPR002187">
    <property type="entry name" value="N-reg_PII"/>
</dbReference>
<dbReference type="SMART" id="SM00938">
    <property type="entry name" value="P-II"/>
    <property type="match status" value="1"/>
</dbReference>
<keyword evidence="2" id="KW-1185">Reference proteome</keyword>
<dbReference type="PRINTS" id="PR00340">
    <property type="entry name" value="PIIGLNB"/>
</dbReference>
<dbReference type="PANTHER" id="PTHR30115">
    <property type="entry name" value="NITROGEN REGULATORY PROTEIN P-II"/>
    <property type="match status" value="1"/>
</dbReference>
<reference evidence="1 2" key="1">
    <citation type="submission" date="2016-11" db="EMBL/GenBank/DDBJ databases">
        <authorList>
            <person name="Jaros S."/>
            <person name="Januszkiewicz K."/>
            <person name="Wedrychowicz H."/>
        </authorList>
    </citation>
    <scope>NUCLEOTIDE SEQUENCE [LARGE SCALE GENOMIC DNA]</scope>
    <source>
        <strain evidence="1 2">DSM 21986</strain>
    </source>
</reference>
<sequence length="112" mass="12685">MKLIKAYIRIDMFETVHRALNKEGYTSMTVMEAEGMGSYSDPKDQHSSLKFPALHSKVVKLEMISEAEHVDDIVQVIHENASTGHPGDGLMVVLPVERSIRVRDGEERRYTV</sequence>
<dbReference type="OrthoDB" id="9802729at2"/>
<proteinExistence type="predicted"/>
<dbReference type="PANTHER" id="PTHR30115:SF11">
    <property type="entry name" value="NITROGEN REGULATORY PROTEIN P-II HOMOLOG"/>
    <property type="match status" value="1"/>
</dbReference>
<dbReference type="InterPro" id="IPR015867">
    <property type="entry name" value="N-reg_PII/ATP_PRibTrfase_C"/>
</dbReference>
<dbReference type="InterPro" id="IPR011322">
    <property type="entry name" value="N-reg_PII-like_a/b"/>
</dbReference>
<protein>
    <submittedName>
        <fullName evidence="1">Nitrogen regulatory protein P-II family</fullName>
    </submittedName>
</protein>
<dbReference type="RefSeq" id="WP_073059282.1">
    <property type="nucleotide sequence ID" value="NZ_FQUS01000002.1"/>
</dbReference>
<evidence type="ECO:0000313" key="2">
    <source>
        <dbReference type="Proteomes" id="UP000184041"/>
    </source>
</evidence>
<dbReference type="EMBL" id="FQUS01000002">
    <property type="protein sequence ID" value="SHE61656.1"/>
    <property type="molecule type" value="Genomic_DNA"/>
</dbReference>
<dbReference type="GO" id="GO:0005524">
    <property type="term" value="F:ATP binding"/>
    <property type="evidence" value="ECO:0007669"/>
    <property type="project" value="TreeGrafter"/>
</dbReference>
<evidence type="ECO:0000313" key="1">
    <source>
        <dbReference type="EMBL" id="SHE61656.1"/>
    </source>
</evidence>
<dbReference type="GO" id="GO:0030234">
    <property type="term" value="F:enzyme regulator activity"/>
    <property type="evidence" value="ECO:0007669"/>
    <property type="project" value="InterPro"/>
</dbReference>
<dbReference type="Gene3D" id="3.30.70.120">
    <property type="match status" value="1"/>
</dbReference>
<dbReference type="Pfam" id="PF00543">
    <property type="entry name" value="P-II"/>
    <property type="match status" value="1"/>
</dbReference>
<dbReference type="PROSITE" id="PS51343">
    <property type="entry name" value="PII_GLNB_DOM"/>
    <property type="match status" value="1"/>
</dbReference>
<dbReference type="STRING" id="1194090.SAMN05443144_102153"/>
<organism evidence="1 2">
    <name type="scientific">Fodinibius roseus</name>
    <dbReference type="NCBI Taxonomy" id="1194090"/>
    <lineage>
        <taxon>Bacteria</taxon>
        <taxon>Pseudomonadati</taxon>
        <taxon>Balneolota</taxon>
        <taxon>Balneolia</taxon>
        <taxon>Balneolales</taxon>
        <taxon>Balneolaceae</taxon>
        <taxon>Fodinibius</taxon>
    </lineage>
</organism>
<name>A0A1M4UY49_9BACT</name>
<dbReference type="Proteomes" id="UP000184041">
    <property type="component" value="Unassembled WGS sequence"/>
</dbReference>
<dbReference type="GO" id="GO:0005829">
    <property type="term" value="C:cytosol"/>
    <property type="evidence" value="ECO:0007669"/>
    <property type="project" value="TreeGrafter"/>
</dbReference>
<accession>A0A1M4UY49</accession>
<dbReference type="GO" id="GO:0006808">
    <property type="term" value="P:regulation of nitrogen utilization"/>
    <property type="evidence" value="ECO:0007669"/>
    <property type="project" value="InterPro"/>
</dbReference>
<dbReference type="AlphaFoldDB" id="A0A1M4UY49"/>